<dbReference type="PANTHER" id="PTHR33434:SF2">
    <property type="entry name" value="FATTY ACID-BINDING PROTEIN TM_1468"/>
    <property type="match status" value="1"/>
</dbReference>
<organism evidence="2 3">
    <name type="scientific">Aneurinibacillus aneurinilyticus</name>
    <name type="common">Bacillus aneurinolyticus</name>
    <dbReference type="NCBI Taxonomy" id="1391"/>
    <lineage>
        <taxon>Bacteria</taxon>
        <taxon>Bacillati</taxon>
        <taxon>Bacillota</taxon>
        <taxon>Bacilli</taxon>
        <taxon>Bacillales</taxon>
        <taxon>Paenibacillaceae</taxon>
        <taxon>Aneurinibacillus group</taxon>
        <taxon>Aneurinibacillus</taxon>
    </lineage>
</organism>
<comment type="caution">
    <text evidence="2">The sequence shown here is derived from an EMBL/GenBank/DDBJ whole genome shotgun (WGS) entry which is preliminary data.</text>
</comment>
<evidence type="ECO:0000313" key="2">
    <source>
        <dbReference type="EMBL" id="NME97177.1"/>
    </source>
</evidence>
<name>A0A848CT84_ANEAE</name>
<evidence type="ECO:0000313" key="3">
    <source>
        <dbReference type="Proteomes" id="UP000561326"/>
    </source>
</evidence>
<dbReference type="Gene3D" id="3.40.50.10170">
    <property type="match status" value="1"/>
</dbReference>
<dbReference type="SUPFAM" id="SSF82549">
    <property type="entry name" value="DAK1/DegV-like"/>
    <property type="match status" value="1"/>
</dbReference>
<dbReference type="Pfam" id="PF02645">
    <property type="entry name" value="DegV"/>
    <property type="match status" value="1"/>
</dbReference>
<sequence length="285" mass="30579">MMKLYIVTDSTADIPKELAAELDIHIVPLKVHIGDMTYLDGVTLSTGEFYEKLAQADKLPRTSQPSPADFVDVYESLAAREEDGEVISIHLSSALSGTYQTANLAKDMVREKINVHAIDSRTASYALGAIVVAVARAARAGNGLQYCLDLTQRLIANHKAFFVMDTLMYLQKGGRIGKASAVLGSLLNVKPILTFDEAGEVAAVEKVRGKKKAVGRIVDLINEYAAGEPVVASVVHATSHEEAEALKVRVAETLNITEDIVVTELGPVIGTYGGPGLLAVMLYKV</sequence>
<dbReference type="InterPro" id="IPR050270">
    <property type="entry name" value="DegV_domain_contain"/>
</dbReference>
<reference evidence="2 3" key="1">
    <citation type="submission" date="2020-04" db="EMBL/GenBank/DDBJ databases">
        <authorList>
            <person name="Hitch T.C.A."/>
            <person name="Wylensek D."/>
            <person name="Clavel T."/>
        </authorList>
    </citation>
    <scope>NUCLEOTIDE SEQUENCE [LARGE SCALE GENOMIC DNA]</scope>
    <source>
        <strain evidence="2 3">WB01_D5_05</strain>
    </source>
</reference>
<proteinExistence type="predicted"/>
<dbReference type="PANTHER" id="PTHR33434">
    <property type="entry name" value="DEGV DOMAIN-CONTAINING PROTEIN DR_1986-RELATED"/>
    <property type="match status" value="1"/>
</dbReference>
<accession>A0A848CT84</accession>
<dbReference type="NCBIfam" id="TIGR00762">
    <property type="entry name" value="DegV"/>
    <property type="match status" value="1"/>
</dbReference>
<gene>
    <name evidence="2" type="ORF">HF838_02785</name>
</gene>
<dbReference type="GO" id="GO:0008289">
    <property type="term" value="F:lipid binding"/>
    <property type="evidence" value="ECO:0007669"/>
    <property type="project" value="UniProtKB-KW"/>
</dbReference>
<dbReference type="PROSITE" id="PS51482">
    <property type="entry name" value="DEGV"/>
    <property type="match status" value="1"/>
</dbReference>
<dbReference type="InterPro" id="IPR003797">
    <property type="entry name" value="DegV"/>
</dbReference>
<dbReference type="InterPro" id="IPR043168">
    <property type="entry name" value="DegV_C"/>
</dbReference>
<dbReference type="AlphaFoldDB" id="A0A848CT84"/>
<protein>
    <submittedName>
        <fullName evidence="2">DegV family protein</fullName>
    </submittedName>
</protein>
<dbReference type="Proteomes" id="UP000561326">
    <property type="component" value="Unassembled WGS sequence"/>
</dbReference>
<dbReference type="Gene3D" id="3.30.1180.10">
    <property type="match status" value="1"/>
</dbReference>
<evidence type="ECO:0000256" key="1">
    <source>
        <dbReference type="ARBA" id="ARBA00023121"/>
    </source>
</evidence>
<dbReference type="EMBL" id="JABAGO010000002">
    <property type="protein sequence ID" value="NME97177.1"/>
    <property type="molecule type" value="Genomic_DNA"/>
</dbReference>
<keyword evidence="1" id="KW-0446">Lipid-binding</keyword>